<dbReference type="AlphaFoldDB" id="A0A8K0S385"/>
<dbReference type="OrthoDB" id="3437411at2759"/>
<protein>
    <submittedName>
        <fullName evidence="1">Uncharacterized protein</fullName>
    </submittedName>
</protein>
<keyword evidence="2" id="KW-1185">Reference proteome</keyword>
<accession>A0A8K0S385</accession>
<evidence type="ECO:0000313" key="1">
    <source>
        <dbReference type="EMBL" id="KAH7255977.1"/>
    </source>
</evidence>
<evidence type="ECO:0000313" key="2">
    <source>
        <dbReference type="Proteomes" id="UP000813427"/>
    </source>
</evidence>
<comment type="caution">
    <text evidence="1">The sequence shown here is derived from an EMBL/GenBank/DDBJ whole genome shotgun (WGS) entry which is preliminary data.</text>
</comment>
<name>A0A8K0S385_9HYPO</name>
<reference evidence="1" key="1">
    <citation type="journal article" date="2021" name="Nat. Commun.">
        <title>Genetic determinants of endophytism in the Arabidopsis root mycobiome.</title>
        <authorList>
            <person name="Mesny F."/>
            <person name="Miyauchi S."/>
            <person name="Thiergart T."/>
            <person name="Pickel B."/>
            <person name="Atanasova L."/>
            <person name="Karlsson M."/>
            <person name="Huettel B."/>
            <person name="Barry K.W."/>
            <person name="Haridas S."/>
            <person name="Chen C."/>
            <person name="Bauer D."/>
            <person name="Andreopoulos W."/>
            <person name="Pangilinan J."/>
            <person name="LaButti K."/>
            <person name="Riley R."/>
            <person name="Lipzen A."/>
            <person name="Clum A."/>
            <person name="Drula E."/>
            <person name="Henrissat B."/>
            <person name="Kohler A."/>
            <person name="Grigoriev I.V."/>
            <person name="Martin F.M."/>
            <person name="Hacquard S."/>
        </authorList>
    </citation>
    <scope>NUCLEOTIDE SEQUENCE</scope>
    <source>
        <strain evidence="1">MPI-SDFR-AT-0068</strain>
    </source>
</reference>
<dbReference type="Proteomes" id="UP000813427">
    <property type="component" value="Unassembled WGS sequence"/>
</dbReference>
<sequence>MQSRQAFKAVHSGPLLHRCLLPSFAPRMLQLPHAMRIHQMSAPSYSRVRICSYKDVEHLYHLLQAFIQNPARANIVTEVVIDTSDWRQAECPPSYKDEVEERTGYEELADPPEVRLQRYAGRLDLENKTSAQVIKSLDRKRREYALRIQKESEFASALIILLFSLCENISTLYLAEYLYQQPILDYLLRGNYGQMRNPPLQKLKNVRFINSVWTDERVYGTIEILQYLQLVHRLPALETVTMDAIQSYQADRTFFIPGTGNMKKMEITHCDIPGDFLALMISIPKALEEFKLSIGGLWSTDSGQPFVRPFHIGQALYAHRKSLRLLDIDLDMVVQDTSDLSWDTKDEENEKENESDWLVKYQYDQHGRDRIALDKDFGIKPERSDSKEYGRTIGSLHDFPHLTHLSISIITLLGSRDEWQTPNRLLKPAPFRLIDGLPRSLEYLCIYGYGRGNNADVDEQIDELLARKDEKLSRLKVIKGVDEHIPSFRDIYGDGDEPGEDELYVRESLDLGWKLACKPGEMVKVE</sequence>
<proteinExistence type="predicted"/>
<gene>
    <name evidence="1" type="ORF">BKA59DRAFT_389380</name>
</gene>
<organism evidence="1 2">
    <name type="scientific">Fusarium tricinctum</name>
    <dbReference type="NCBI Taxonomy" id="61284"/>
    <lineage>
        <taxon>Eukaryota</taxon>
        <taxon>Fungi</taxon>
        <taxon>Dikarya</taxon>
        <taxon>Ascomycota</taxon>
        <taxon>Pezizomycotina</taxon>
        <taxon>Sordariomycetes</taxon>
        <taxon>Hypocreomycetidae</taxon>
        <taxon>Hypocreales</taxon>
        <taxon>Nectriaceae</taxon>
        <taxon>Fusarium</taxon>
        <taxon>Fusarium tricinctum species complex</taxon>
    </lineage>
</organism>
<dbReference type="EMBL" id="JAGPXF010000002">
    <property type="protein sequence ID" value="KAH7255977.1"/>
    <property type="molecule type" value="Genomic_DNA"/>
</dbReference>